<sequence length="232" mass="24961">MQYRPDVSREGDRYQGRRRVSVPSRRRYAGILATAMAGAGVVAFGAGATIDDAKDDPNTLAALVPGEETDRTASGERANRDHRQMSTSINQAPDAWVLPLRNYNLTSRFGMRWGRLHQGLDLAGLPEGTPYAAVRAGTVVQAGWNGGYGNSVIIDHGDGVQTLYGHSSKVLVKTGQPVNAGDVIALLGNTGYSFGTHLHLEVHVDGVAQNPLTWFKKKGVDYELEIEAVYGG</sequence>
<dbReference type="CDD" id="cd12797">
    <property type="entry name" value="M23_peptidase"/>
    <property type="match status" value="1"/>
</dbReference>
<dbReference type="EMBL" id="BONH01000009">
    <property type="protein sequence ID" value="GIF97646.1"/>
    <property type="molecule type" value="Genomic_DNA"/>
</dbReference>
<dbReference type="PANTHER" id="PTHR21666:SF270">
    <property type="entry name" value="MUREIN HYDROLASE ACTIVATOR ENVC"/>
    <property type="match status" value="1"/>
</dbReference>
<keyword evidence="2" id="KW-0472">Membrane</keyword>
<feature type="domain" description="M23ase beta-sheet core" evidence="3">
    <location>
        <begin position="116"/>
        <end position="211"/>
    </location>
</feature>
<evidence type="ECO:0000259" key="3">
    <source>
        <dbReference type="Pfam" id="PF01551"/>
    </source>
</evidence>
<comment type="caution">
    <text evidence="4">The sequence shown here is derived from an EMBL/GenBank/DDBJ whole genome shotgun (WGS) entry which is preliminary data.</text>
</comment>
<evidence type="ECO:0000313" key="5">
    <source>
        <dbReference type="Proteomes" id="UP000659904"/>
    </source>
</evidence>
<evidence type="ECO:0000256" key="1">
    <source>
        <dbReference type="SAM" id="MobiDB-lite"/>
    </source>
</evidence>
<dbReference type="Gene3D" id="2.70.70.10">
    <property type="entry name" value="Glucose Permease (Domain IIA)"/>
    <property type="match status" value="1"/>
</dbReference>
<dbReference type="AlphaFoldDB" id="A0A8J3NZC8"/>
<gene>
    <name evidence="4" type="ORF">Cci01nite_27400</name>
</gene>
<evidence type="ECO:0000256" key="2">
    <source>
        <dbReference type="SAM" id="Phobius"/>
    </source>
</evidence>
<organism evidence="4 5">
    <name type="scientific">Catellatospora citrea</name>
    <dbReference type="NCBI Taxonomy" id="53366"/>
    <lineage>
        <taxon>Bacteria</taxon>
        <taxon>Bacillati</taxon>
        <taxon>Actinomycetota</taxon>
        <taxon>Actinomycetes</taxon>
        <taxon>Micromonosporales</taxon>
        <taxon>Micromonosporaceae</taxon>
        <taxon>Catellatospora</taxon>
    </lineage>
</organism>
<dbReference type="PANTHER" id="PTHR21666">
    <property type="entry name" value="PEPTIDASE-RELATED"/>
    <property type="match status" value="1"/>
</dbReference>
<dbReference type="InterPro" id="IPR050570">
    <property type="entry name" value="Cell_wall_metabolism_enzyme"/>
</dbReference>
<name>A0A8J3NZC8_9ACTN</name>
<evidence type="ECO:0000313" key="4">
    <source>
        <dbReference type="EMBL" id="GIF97646.1"/>
    </source>
</evidence>
<keyword evidence="2" id="KW-1133">Transmembrane helix</keyword>
<feature type="region of interest" description="Disordered" evidence="1">
    <location>
        <begin position="64"/>
        <end position="88"/>
    </location>
</feature>
<feature type="compositionally biased region" description="Basic and acidic residues" evidence="1">
    <location>
        <begin position="68"/>
        <end position="84"/>
    </location>
</feature>
<proteinExistence type="predicted"/>
<dbReference type="Pfam" id="PF01551">
    <property type="entry name" value="Peptidase_M23"/>
    <property type="match status" value="1"/>
</dbReference>
<reference evidence="4 5" key="1">
    <citation type="submission" date="2021-01" db="EMBL/GenBank/DDBJ databases">
        <title>Whole genome shotgun sequence of Catellatospora citrea NBRC 14495.</title>
        <authorList>
            <person name="Komaki H."/>
            <person name="Tamura T."/>
        </authorList>
    </citation>
    <scope>NUCLEOTIDE SEQUENCE [LARGE SCALE GENOMIC DNA]</scope>
    <source>
        <strain evidence="4 5">NBRC 14495</strain>
    </source>
</reference>
<accession>A0A8J3NZC8</accession>
<dbReference type="InterPro" id="IPR016047">
    <property type="entry name" value="M23ase_b-sheet_dom"/>
</dbReference>
<protein>
    <recommendedName>
        <fullName evidence="3">M23ase beta-sheet core domain-containing protein</fullName>
    </recommendedName>
</protein>
<keyword evidence="2" id="KW-0812">Transmembrane</keyword>
<dbReference type="Proteomes" id="UP000659904">
    <property type="component" value="Unassembled WGS sequence"/>
</dbReference>
<dbReference type="SUPFAM" id="SSF51261">
    <property type="entry name" value="Duplicated hybrid motif"/>
    <property type="match status" value="1"/>
</dbReference>
<feature type="transmembrane region" description="Helical" evidence="2">
    <location>
        <begin position="28"/>
        <end position="50"/>
    </location>
</feature>
<dbReference type="GO" id="GO:0004222">
    <property type="term" value="F:metalloendopeptidase activity"/>
    <property type="evidence" value="ECO:0007669"/>
    <property type="project" value="TreeGrafter"/>
</dbReference>
<keyword evidence="5" id="KW-1185">Reference proteome</keyword>
<dbReference type="InterPro" id="IPR011055">
    <property type="entry name" value="Dup_hybrid_motif"/>
</dbReference>